<evidence type="ECO:0000256" key="2">
    <source>
        <dbReference type="ARBA" id="ARBA00022827"/>
    </source>
</evidence>
<evidence type="ECO:0000256" key="3">
    <source>
        <dbReference type="ARBA" id="ARBA00023002"/>
    </source>
</evidence>
<dbReference type="Pfam" id="PF01494">
    <property type="entry name" value="FAD_binding_3"/>
    <property type="match status" value="2"/>
</dbReference>
<keyword evidence="2" id="KW-0274">FAD</keyword>
<name>A0ABT5SVX5_9PSEU</name>
<organism evidence="7 8">
    <name type="scientific">Actinomycetospora lemnae</name>
    <dbReference type="NCBI Taxonomy" id="3019891"/>
    <lineage>
        <taxon>Bacteria</taxon>
        <taxon>Bacillati</taxon>
        <taxon>Actinomycetota</taxon>
        <taxon>Actinomycetes</taxon>
        <taxon>Pseudonocardiales</taxon>
        <taxon>Pseudonocardiaceae</taxon>
        <taxon>Actinomycetospora</taxon>
    </lineage>
</organism>
<dbReference type="Gene3D" id="3.50.50.60">
    <property type="entry name" value="FAD/NAD(P)-binding domain"/>
    <property type="match status" value="1"/>
</dbReference>
<proteinExistence type="predicted"/>
<keyword evidence="1" id="KW-0285">Flavoprotein</keyword>
<protein>
    <submittedName>
        <fullName evidence="7">NAD(P)/FAD-dependent oxidoreductase</fullName>
    </submittedName>
</protein>
<dbReference type="InterPro" id="IPR002938">
    <property type="entry name" value="FAD-bd"/>
</dbReference>
<dbReference type="EMBL" id="JAQZAO010000006">
    <property type="protein sequence ID" value="MDD7966620.1"/>
    <property type="molecule type" value="Genomic_DNA"/>
</dbReference>
<evidence type="ECO:0000313" key="7">
    <source>
        <dbReference type="EMBL" id="MDD7966620.1"/>
    </source>
</evidence>
<comment type="caution">
    <text evidence="7">The sequence shown here is derived from an EMBL/GenBank/DDBJ whole genome shotgun (WGS) entry which is preliminary data.</text>
</comment>
<sequence>MKVIIIGAGTGGMCLAHGLRRAGIDVAVHERDRTRTSGLHGYRVGISPNGARALKACLDPELFATFVATTAAPYTKLAMLTERYRPLISIDFADLPHASGDPEGRAAEDREHNVSRMTLRQVLFTGMEDVITFDRRFTHYEQHPDGRVTAYFEDGSSDTGDLLVGADGASSRVRQQYLPHATHTETGLVAIGGKTLLTERSERLLPEQVRHGFGMYFDRRGQFGITHVMRMPWGSAGARGVQRSTPTGEPDPSTSDEELVARHPGLRFDNTTDYISWAITTSRTIAPPDLLERTGSDALALAGDLSEGWDPRWLDLVATADPGSTVALSIRTSDPVPAWTPSTVTMVGDAIHTMTPGRGAGANTALRDARELRDRLVRVRDGELSLLEGVGEYEELMRRYAALAVRESLEFMNDNGTARRPVIGPLSVMAQRTGMRVVDRIPPAKRRMARGMQKVRDSELV</sequence>
<dbReference type="RefSeq" id="WP_274201156.1">
    <property type="nucleotide sequence ID" value="NZ_JAQZAO010000006.1"/>
</dbReference>
<evidence type="ECO:0000256" key="4">
    <source>
        <dbReference type="ARBA" id="ARBA00023033"/>
    </source>
</evidence>
<evidence type="ECO:0000256" key="1">
    <source>
        <dbReference type="ARBA" id="ARBA00022630"/>
    </source>
</evidence>
<dbReference type="InterPro" id="IPR036188">
    <property type="entry name" value="FAD/NAD-bd_sf"/>
</dbReference>
<feature type="domain" description="FAD-binding" evidence="6">
    <location>
        <begin position="2"/>
        <end position="36"/>
    </location>
</feature>
<dbReference type="PANTHER" id="PTHR47178">
    <property type="entry name" value="MONOOXYGENASE, FAD-BINDING"/>
    <property type="match status" value="1"/>
</dbReference>
<keyword evidence="3" id="KW-0560">Oxidoreductase</keyword>
<keyword evidence="4" id="KW-0503">Monooxygenase</keyword>
<evidence type="ECO:0000313" key="8">
    <source>
        <dbReference type="Proteomes" id="UP001300763"/>
    </source>
</evidence>
<dbReference type="Proteomes" id="UP001300763">
    <property type="component" value="Unassembled WGS sequence"/>
</dbReference>
<dbReference type="PANTHER" id="PTHR47178:SF5">
    <property type="entry name" value="FAD-BINDING DOMAIN-CONTAINING PROTEIN"/>
    <property type="match status" value="1"/>
</dbReference>
<evidence type="ECO:0000256" key="5">
    <source>
        <dbReference type="SAM" id="MobiDB-lite"/>
    </source>
</evidence>
<feature type="domain" description="FAD-binding" evidence="6">
    <location>
        <begin position="343"/>
        <end position="383"/>
    </location>
</feature>
<evidence type="ECO:0000259" key="6">
    <source>
        <dbReference type="Pfam" id="PF01494"/>
    </source>
</evidence>
<dbReference type="PRINTS" id="PR00420">
    <property type="entry name" value="RNGMNOXGNASE"/>
</dbReference>
<feature type="region of interest" description="Disordered" evidence="5">
    <location>
        <begin position="236"/>
        <end position="258"/>
    </location>
</feature>
<keyword evidence="8" id="KW-1185">Reference proteome</keyword>
<reference evidence="7 8" key="1">
    <citation type="submission" date="2023-02" db="EMBL/GenBank/DDBJ databases">
        <title>Genome sequencing required for Actinomycetospora new species description.</title>
        <authorList>
            <person name="Saimee Y."/>
            <person name="Duangmal K."/>
        </authorList>
    </citation>
    <scope>NUCLEOTIDE SEQUENCE [LARGE SCALE GENOMIC DNA]</scope>
    <source>
        <strain evidence="7 8">DW7H6</strain>
    </source>
</reference>
<dbReference type="SUPFAM" id="SSF51905">
    <property type="entry name" value="FAD/NAD(P)-binding domain"/>
    <property type="match status" value="1"/>
</dbReference>
<gene>
    <name evidence="7" type="ORF">PGB27_14890</name>
</gene>
<accession>A0ABT5SVX5</accession>